<dbReference type="Gene3D" id="3.40.50.2300">
    <property type="match status" value="1"/>
</dbReference>
<evidence type="ECO:0000313" key="3">
    <source>
        <dbReference type="EMBL" id="RKH87233.1"/>
    </source>
</evidence>
<comment type="caution">
    <text evidence="3">The sequence shown here is derived from an EMBL/GenBank/DDBJ whole genome shotgun (WGS) entry which is preliminary data.</text>
</comment>
<name>A0ABX9Q5X5_9BACT</name>
<dbReference type="Pfam" id="PF00072">
    <property type="entry name" value="Response_reg"/>
    <property type="match status" value="1"/>
</dbReference>
<comment type="caution">
    <text evidence="1">Lacks conserved residue(s) required for the propagation of feature annotation.</text>
</comment>
<feature type="non-terminal residue" evidence="3">
    <location>
        <position position="121"/>
    </location>
</feature>
<evidence type="ECO:0000256" key="1">
    <source>
        <dbReference type="PROSITE-ProRule" id="PRU00169"/>
    </source>
</evidence>
<dbReference type="Proteomes" id="UP000278907">
    <property type="component" value="Unassembled WGS sequence"/>
</dbReference>
<sequence>MATLRFLLLENKPLDIEKIQGALTKGEIDYELRTVDTCADVITAIETPAFDLILAAYALPGFGGIAALETAHDRCPNLPFIFVSASMGEELAIETLKRGATDYVLKQRLERLAPCVQRALR</sequence>
<dbReference type="InterPro" id="IPR011006">
    <property type="entry name" value="CheY-like_superfamily"/>
</dbReference>
<organism evidence="3 4">
    <name type="scientific">Corallococcus praedator</name>
    <dbReference type="NCBI Taxonomy" id="2316724"/>
    <lineage>
        <taxon>Bacteria</taxon>
        <taxon>Pseudomonadati</taxon>
        <taxon>Myxococcota</taxon>
        <taxon>Myxococcia</taxon>
        <taxon>Myxococcales</taxon>
        <taxon>Cystobacterineae</taxon>
        <taxon>Myxococcaceae</taxon>
        <taxon>Corallococcus</taxon>
    </lineage>
</organism>
<dbReference type="EMBL" id="RAWI01000837">
    <property type="protein sequence ID" value="RKH87233.1"/>
    <property type="molecule type" value="Genomic_DNA"/>
</dbReference>
<feature type="domain" description="Response regulatory" evidence="2">
    <location>
        <begin position="5"/>
        <end position="121"/>
    </location>
</feature>
<dbReference type="InterPro" id="IPR001789">
    <property type="entry name" value="Sig_transdc_resp-reg_receiver"/>
</dbReference>
<evidence type="ECO:0000313" key="4">
    <source>
        <dbReference type="Proteomes" id="UP000278907"/>
    </source>
</evidence>
<dbReference type="SMART" id="SM00448">
    <property type="entry name" value="REC"/>
    <property type="match status" value="1"/>
</dbReference>
<dbReference type="CDD" id="cd00156">
    <property type="entry name" value="REC"/>
    <property type="match status" value="1"/>
</dbReference>
<proteinExistence type="predicted"/>
<accession>A0ABX9Q5X5</accession>
<dbReference type="RefSeq" id="WP_147452672.1">
    <property type="nucleotide sequence ID" value="NZ_RAWI01000837.1"/>
</dbReference>
<dbReference type="SUPFAM" id="SSF52172">
    <property type="entry name" value="CheY-like"/>
    <property type="match status" value="1"/>
</dbReference>
<gene>
    <name evidence="3" type="ORF">D7Y13_42070</name>
</gene>
<keyword evidence="4" id="KW-1185">Reference proteome</keyword>
<protein>
    <submittedName>
        <fullName evidence="3">Response regulator</fullName>
    </submittedName>
</protein>
<reference evidence="3 4" key="1">
    <citation type="submission" date="2018-09" db="EMBL/GenBank/DDBJ databases">
        <authorList>
            <person name="Livingstone P.G."/>
            <person name="Whitworth D.E."/>
        </authorList>
    </citation>
    <scope>NUCLEOTIDE SEQUENCE [LARGE SCALE GENOMIC DNA]</scope>
    <source>
        <strain evidence="3 4">CA031B</strain>
    </source>
</reference>
<evidence type="ECO:0000259" key="2">
    <source>
        <dbReference type="PROSITE" id="PS50110"/>
    </source>
</evidence>
<dbReference type="PROSITE" id="PS50110">
    <property type="entry name" value="RESPONSE_REGULATORY"/>
    <property type="match status" value="1"/>
</dbReference>